<dbReference type="PANTHER" id="PTHR30069">
    <property type="entry name" value="TONB-DEPENDENT OUTER MEMBRANE RECEPTOR"/>
    <property type="match status" value="1"/>
</dbReference>
<keyword evidence="5 9" id="KW-0798">TonB box</keyword>
<dbReference type="SUPFAM" id="SSF56935">
    <property type="entry name" value="Porins"/>
    <property type="match status" value="1"/>
</dbReference>
<evidence type="ECO:0000256" key="8">
    <source>
        <dbReference type="PROSITE-ProRule" id="PRU01360"/>
    </source>
</evidence>
<dbReference type="Gene3D" id="2.40.170.20">
    <property type="entry name" value="TonB-dependent receptor, beta-barrel domain"/>
    <property type="match status" value="1"/>
</dbReference>
<dbReference type="PROSITE" id="PS52016">
    <property type="entry name" value="TONB_DEPENDENT_REC_3"/>
    <property type="match status" value="1"/>
</dbReference>
<organism evidence="13 14">
    <name type="scientific">Pseudodonghicola xiamenensis</name>
    <dbReference type="NCBI Taxonomy" id="337702"/>
    <lineage>
        <taxon>Bacteria</taxon>
        <taxon>Pseudomonadati</taxon>
        <taxon>Pseudomonadota</taxon>
        <taxon>Alphaproteobacteria</taxon>
        <taxon>Rhodobacterales</taxon>
        <taxon>Paracoccaceae</taxon>
        <taxon>Pseudodonghicola</taxon>
    </lineage>
</organism>
<dbReference type="InterPro" id="IPR039426">
    <property type="entry name" value="TonB-dep_rcpt-like"/>
</dbReference>
<keyword evidence="7 8" id="KW-0998">Cell outer membrane</keyword>
<keyword evidence="6 8" id="KW-0472">Membrane</keyword>
<comment type="caution">
    <text evidence="13">The sequence shown here is derived from an EMBL/GenBank/DDBJ whole genome shotgun (WGS) entry which is preliminary data.</text>
</comment>
<proteinExistence type="inferred from homology"/>
<dbReference type="InterPro" id="IPR036942">
    <property type="entry name" value="Beta-barrel_TonB_sf"/>
</dbReference>
<evidence type="ECO:0000256" key="3">
    <source>
        <dbReference type="ARBA" id="ARBA00022452"/>
    </source>
</evidence>
<dbReference type="InterPro" id="IPR012910">
    <property type="entry name" value="Plug_dom"/>
</dbReference>
<gene>
    <name evidence="13" type="ORF">GCM10010961_34730</name>
</gene>
<evidence type="ECO:0000256" key="2">
    <source>
        <dbReference type="ARBA" id="ARBA00022448"/>
    </source>
</evidence>
<reference evidence="13" key="2">
    <citation type="submission" date="2020-09" db="EMBL/GenBank/DDBJ databases">
        <authorList>
            <person name="Sun Q."/>
            <person name="Zhou Y."/>
        </authorList>
    </citation>
    <scope>NUCLEOTIDE SEQUENCE</scope>
    <source>
        <strain evidence="13">CGMCC 1.7081</strain>
    </source>
</reference>
<evidence type="ECO:0000259" key="11">
    <source>
        <dbReference type="Pfam" id="PF00593"/>
    </source>
</evidence>
<dbReference type="GO" id="GO:0044718">
    <property type="term" value="P:siderophore transmembrane transport"/>
    <property type="evidence" value="ECO:0007669"/>
    <property type="project" value="TreeGrafter"/>
</dbReference>
<feature type="domain" description="TonB-dependent receptor plug" evidence="12">
    <location>
        <begin position="61"/>
        <end position="155"/>
    </location>
</feature>
<keyword evidence="13" id="KW-0675">Receptor</keyword>
<evidence type="ECO:0000256" key="9">
    <source>
        <dbReference type="RuleBase" id="RU003357"/>
    </source>
</evidence>
<dbReference type="Pfam" id="PF07715">
    <property type="entry name" value="Plug"/>
    <property type="match status" value="1"/>
</dbReference>
<dbReference type="InterPro" id="IPR000531">
    <property type="entry name" value="Beta-barrel_TonB"/>
</dbReference>
<feature type="domain" description="TonB-dependent receptor-like beta-barrel" evidence="11">
    <location>
        <begin position="213"/>
        <end position="655"/>
    </location>
</feature>
<evidence type="ECO:0000256" key="6">
    <source>
        <dbReference type="ARBA" id="ARBA00023136"/>
    </source>
</evidence>
<dbReference type="GO" id="GO:0015344">
    <property type="term" value="F:siderophore uptake transmembrane transporter activity"/>
    <property type="evidence" value="ECO:0007669"/>
    <property type="project" value="TreeGrafter"/>
</dbReference>
<dbReference type="Gene3D" id="2.170.130.10">
    <property type="entry name" value="TonB-dependent receptor, plug domain"/>
    <property type="match status" value="1"/>
</dbReference>
<dbReference type="GO" id="GO:0009279">
    <property type="term" value="C:cell outer membrane"/>
    <property type="evidence" value="ECO:0007669"/>
    <property type="project" value="UniProtKB-SubCell"/>
</dbReference>
<keyword evidence="4 8" id="KW-0812">Transmembrane</keyword>
<dbReference type="Pfam" id="PF00593">
    <property type="entry name" value="TonB_dep_Rec_b-barrel"/>
    <property type="match status" value="1"/>
</dbReference>
<keyword evidence="10" id="KW-0732">Signal</keyword>
<name>A0A8J3MDI0_9RHOB</name>
<comment type="similarity">
    <text evidence="8 9">Belongs to the TonB-dependent receptor family.</text>
</comment>
<keyword evidence="3 8" id="KW-1134">Transmembrane beta strand</keyword>
<keyword evidence="14" id="KW-1185">Reference proteome</keyword>
<dbReference type="PANTHER" id="PTHR30069:SF49">
    <property type="entry name" value="OUTER MEMBRANE PROTEIN C"/>
    <property type="match status" value="1"/>
</dbReference>
<feature type="chain" id="PRO_5035162259" evidence="10">
    <location>
        <begin position="28"/>
        <end position="692"/>
    </location>
</feature>
<dbReference type="EMBL" id="BNAP01000022">
    <property type="protein sequence ID" value="GHG98988.1"/>
    <property type="molecule type" value="Genomic_DNA"/>
</dbReference>
<evidence type="ECO:0000313" key="14">
    <source>
        <dbReference type="Proteomes" id="UP000611500"/>
    </source>
</evidence>
<comment type="subcellular location">
    <subcellularLocation>
        <location evidence="1 8">Cell outer membrane</location>
        <topology evidence="1 8">Multi-pass membrane protein</topology>
    </subcellularLocation>
</comment>
<evidence type="ECO:0000256" key="5">
    <source>
        <dbReference type="ARBA" id="ARBA00023077"/>
    </source>
</evidence>
<evidence type="ECO:0000256" key="10">
    <source>
        <dbReference type="SAM" id="SignalP"/>
    </source>
</evidence>
<evidence type="ECO:0000259" key="12">
    <source>
        <dbReference type="Pfam" id="PF07715"/>
    </source>
</evidence>
<accession>A0A8J3MDI0</accession>
<sequence length="692" mass="74648">MNMTRISTARLGVTALLMCSISGLALAQDTGADTRTPFTLDTIVIQGPQSTPAPGYFEFSPDDLPIAPALDGGALLTAVPGVTASRMGGHGLDIVIRGQQGNQLNIIDAGSITYGACPNRMDPPTSIANFFRADRVIVERGYASVTNGPGGTGGTVRLERDAPEFEEDKRLTGKFIIGGTGNGPSFETAGSFAYDLGGGFYMEGSAEYKTANDYKDGSGDRVRSGFDQKTTGFTLGYAKDGVDLAFDIEHDRAEDVLFAGAGMDSPLSETWTYRLRGGLDLDLGSLRRIEGNLFVSNVDHVMDNYSLRPHGTMGMLSPTTSDTHGGKIEGQFEFGATRARVGVDFQSNNRMAYGFMGMIPVISAQNIANATTLSWPDVTIAQTGLYVETETDLSPRSLLKLGLRYDHVKAKAGAANGMPGYTATVPDVYYNAVYGTSFDNPRTEDNFGGLIRLEHELNQGTRLFAGLSRSTRTADANERAMARGSMGMPSWVGNPDIAPEKHNQFDLGIALDRASWSLTANAYYDRVEDFILRDQFTKPGLTYYRNVSAELSGAELQASWSRGGWLVSGDATYTHGQNRSDDRPLAQIPPLQGKISVSYGQDAWRAGGRLNWATGQNRIDASRDPGKTPGYATVDLFGSYDLADNVVLTGGINNLLDKTYANHLSRTNVFDSSVTQVNEPGRTAYVRLEVKF</sequence>
<evidence type="ECO:0000313" key="13">
    <source>
        <dbReference type="EMBL" id="GHG98988.1"/>
    </source>
</evidence>
<dbReference type="AlphaFoldDB" id="A0A8J3MDI0"/>
<reference evidence="13" key="1">
    <citation type="journal article" date="2014" name="Int. J. Syst. Evol. Microbiol.">
        <title>Complete genome sequence of Corynebacterium casei LMG S-19264T (=DSM 44701T), isolated from a smear-ripened cheese.</title>
        <authorList>
            <consortium name="US DOE Joint Genome Institute (JGI-PGF)"/>
            <person name="Walter F."/>
            <person name="Albersmeier A."/>
            <person name="Kalinowski J."/>
            <person name="Ruckert C."/>
        </authorList>
    </citation>
    <scope>NUCLEOTIDE SEQUENCE</scope>
    <source>
        <strain evidence="13">CGMCC 1.7081</strain>
    </source>
</reference>
<protein>
    <submittedName>
        <fullName evidence="13">TonB-dependent receptor</fullName>
    </submittedName>
</protein>
<dbReference type="Proteomes" id="UP000611500">
    <property type="component" value="Unassembled WGS sequence"/>
</dbReference>
<dbReference type="InterPro" id="IPR037066">
    <property type="entry name" value="Plug_dom_sf"/>
</dbReference>
<keyword evidence="2 8" id="KW-0813">Transport</keyword>
<feature type="signal peptide" evidence="10">
    <location>
        <begin position="1"/>
        <end position="27"/>
    </location>
</feature>
<evidence type="ECO:0000256" key="4">
    <source>
        <dbReference type="ARBA" id="ARBA00022692"/>
    </source>
</evidence>
<evidence type="ECO:0000256" key="1">
    <source>
        <dbReference type="ARBA" id="ARBA00004571"/>
    </source>
</evidence>
<evidence type="ECO:0000256" key="7">
    <source>
        <dbReference type="ARBA" id="ARBA00023237"/>
    </source>
</evidence>